<gene>
    <name evidence="2" type="ORF">ACERK3_18885</name>
</gene>
<dbReference type="EMBL" id="JBGUBD010000019">
    <property type="protein sequence ID" value="MFA9480341.1"/>
    <property type="molecule type" value="Genomic_DNA"/>
</dbReference>
<dbReference type="InterPro" id="IPR029063">
    <property type="entry name" value="SAM-dependent_MTases_sf"/>
</dbReference>
<dbReference type="Gene3D" id="3.40.50.150">
    <property type="entry name" value="Vaccinia Virus protein VP39"/>
    <property type="match status" value="1"/>
</dbReference>
<sequence length="391" mass="42278">MTLAVLDTWQALMSPRWQALRDAAATVDAGDVSAVAHLRRLAPPNLVTAALQLAAGRRSAAGKFPASGDLVLDDAGAQQASSSAVAAWKAKRFVEQLEPAATVIDLCCGIGGDARALAAAGLHVLAVDREPVRAWMAKCNAHCATAAADVTQLRLAGLPFHIDPARRNARGRVWRIADYQPGLTFLRRLLAASPDGGMKLSPGVDREEADALAPGAELEFISEAGRLVQAVLWTGKLRRAVRSATMVTDHATHTLQGSPAAHPLQFAPPGRYLFTMNASVERAELMGLLAQQLNTWLVHPHWGLLSADQIVSSPWTQAFELFAELPWRPKKVRQWLDSHDGGIVEVKTRGKAIDPDLAQAQLRGRGDSSYTVFVLRQHEQKVALITRRADR</sequence>
<dbReference type="Pfam" id="PF18096">
    <property type="entry name" value="Thump_like"/>
    <property type="match status" value="1"/>
</dbReference>
<evidence type="ECO:0000313" key="3">
    <source>
        <dbReference type="Proteomes" id="UP001575105"/>
    </source>
</evidence>
<evidence type="ECO:0000313" key="2">
    <source>
        <dbReference type="EMBL" id="MFA9480341.1"/>
    </source>
</evidence>
<accession>A0ABV4UBR5</accession>
<dbReference type="SUPFAM" id="SSF53335">
    <property type="entry name" value="S-adenosyl-L-methionine-dependent methyltransferases"/>
    <property type="match status" value="1"/>
</dbReference>
<dbReference type="Proteomes" id="UP001575105">
    <property type="component" value="Unassembled WGS sequence"/>
</dbReference>
<dbReference type="RefSeq" id="WP_425347262.1">
    <property type="nucleotide sequence ID" value="NZ_JBGUBD010000019.1"/>
</dbReference>
<comment type="caution">
    <text evidence="2">The sequence shown here is derived from an EMBL/GenBank/DDBJ whole genome shotgun (WGS) entry which is preliminary data.</text>
</comment>
<keyword evidence="3" id="KW-1185">Reference proteome</keyword>
<dbReference type="InterPro" id="IPR041497">
    <property type="entry name" value="Thump-like"/>
</dbReference>
<organism evidence="2 3">
    <name type="scientific">Natronomicrosphaera hydrolytica</name>
    <dbReference type="NCBI Taxonomy" id="3242702"/>
    <lineage>
        <taxon>Bacteria</taxon>
        <taxon>Pseudomonadati</taxon>
        <taxon>Planctomycetota</taxon>
        <taxon>Phycisphaerae</taxon>
        <taxon>Phycisphaerales</taxon>
        <taxon>Phycisphaeraceae</taxon>
        <taxon>Natronomicrosphaera</taxon>
    </lineage>
</organism>
<proteinExistence type="predicted"/>
<reference evidence="2 3" key="1">
    <citation type="submission" date="2024-08" db="EMBL/GenBank/DDBJ databases">
        <title>Whole-genome sequencing of halo(alkali)philic microorganisms from hypersaline lakes.</title>
        <authorList>
            <person name="Sorokin D.Y."/>
            <person name="Merkel A.Y."/>
            <person name="Messina E."/>
            <person name="Yakimov M."/>
        </authorList>
    </citation>
    <scope>NUCLEOTIDE SEQUENCE [LARGE SCALE GENOMIC DNA]</scope>
    <source>
        <strain evidence="2 3">AB-hyl4</strain>
    </source>
</reference>
<name>A0ABV4UBR5_9BACT</name>
<protein>
    <recommendedName>
        <fullName evidence="1">THUMP-like domain-containing protein</fullName>
    </recommendedName>
</protein>
<dbReference type="PANTHER" id="PTHR14741">
    <property type="entry name" value="S-ADENOSYLMETHIONINE-DEPENDENT METHYLTRANSFERASE RELATED"/>
    <property type="match status" value="1"/>
</dbReference>
<evidence type="ECO:0000259" key="1">
    <source>
        <dbReference type="Pfam" id="PF18096"/>
    </source>
</evidence>
<dbReference type="PANTHER" id="PTHR14741:SF32">
    <property type="entry name" value="TRIMETHYLGUANOSINE SYNTHASE"/>
    <property type="match status" value="1"/>
</dbReference>
<feature type="domain" description="THUMP-like" evidence="1">
    <location>
        <begin position="317"/>
        <end position="388"/>
    </location>
</feature>